<dbReference type="GeneID" id="29078413"/>
<dbReference type="EMBL" id="KX557282">
    <property type="protein sequence ID" value="AON97411.1"/>
    <property type="molecule type" value="Genomic_DNA"/>
</dbReference>
<evidence type="ECO:0000313" key="1">
    <source>
        <dbReference type="EMBL" id="AON97411.1"/>
    </source>
</evidence>
<sequence length="78" mass="8440">MTTERNPRLGEPWRVRSTKSSYTATGILRWKPGADDEREWVIVGSDGRSHIGGADLPNGWVLVAPLPLLPLSTAGGSQ</sequence>
<dbReference type="Proteomes" id="UP000201968">
    <property type="component" value="Segment"/>
</dbReference>
<accession>A0A1C9EI02</accession>
<protein>
    <submittedName>
        <fullName evidence="1">Uncharacterized protein</fullName>
    </submittedName>
</protein>
<keyword evidence="2" id="KW-1185">Reference proteome</keyword>
<reference evidence="2" key="1">
    <citation type="submission" date="2016-07" db="EMBL/GenBank/DDBJ databases">
        <authorList>
            <person name="Florea S."/>
            <person name="Webb J.S."/>
            <person name="Jaromczyk J."/>
            <person name="Schardl C.L."/>
        </authorList>
    </citation>
    <scope>NUCLEOTIDE SEQUENCE [LARGE SCALE GENOMIC DNA]</scope>
</reference>
<dbReference type="KEGG" id="vg:29078413"/>
<name>A0A1C9EI02_9CAUD</name>
<gene>
    <name evidence="1" type="primary">48</name>
    <name evidence="1" type="ORF">SEA_NYCEIRAE_48</name>
</gene>
<organism evidence="1 2">
    <name type="scientific">Gordonia phage Nyceirae</name>
    <dbReference type="NCBI Taxonomy" id="1887651"/>
    <lineage>
        <taxon>Viruses</taxon>
        <taxon>Duplodnaviria</taxon>
        <taxon>Heunggongvirae</taxon>
        <taxon>Uroviricota</taxon>
        <taxon>Caudoviricetes</taxon>
        <taxon>Nyceiraevirus</taxon>
        <taxon>Nyceiraevirus nyceirae</taxon>
    </lineage>
</organism>
<dbReference type="RefSeq" id="YP_009277966.1">
    <property type="nucleotide sequence ID" value="NC_031004.1"/>
</dbReference>
<proteinExistence type="predicted"/>
<evidence type="ECO:0000313" key="2">
    <source>
        <dbReference type="Proteomes" id="UP000201968"/>
    </source>
</evidence>
<dbReference type="OrthoDB" id="38629at10239"/>